<dbReference type="Gene3D" id="3.30.2010.10">
    <property type="entry name" value="Metalloproteases ('zincins'), catalytic domain"/>
    <property type="match status" value="1"/>
</dbReference>
<dbReference type="PANTHER" id="PTHR43221:SF2">
    <property type="entry name" value="PROTEASE HTPX HOMOLOG"/>
    <property type="match status" value="1"/>
</dbReference>
<reference evidence="14" key="1">
    <citation type="submission" date="2018-11" db="EMBL/GenBank/DDBJ databases">
        <title>Complete genome sequence of Paenibacillus sp. ML311-T8.</title>
        <authorList>
            <person name="Nam Y.-D."/>
            <person name="Kang J."/>
            <person name="Chung W.-H."/>
            <person name="Park Y.S."/>
        </authorList>
    </citation>
    <scope>NUCLEOTIDE SEQUENCE [LARGE SCALE GENOMIC DNA]</scope>
    <source>
        <strain evidence="14">ML311-T8</strain>
    </source>
</reference>
<dbReference type="EMBL" id="CP034235">
    <property type="protein sequence ID" value="QGQ99789.1"/>
    <property type="molecule type" value="Genomic_DNA"/>
</dbReference>
<accession>A0A6B8RVK2</accession>
<evidence type="ECO:0000256" key="11">
    <source>
        <dbReference type="SAM" id="Phobius"/>
    </source>
</evidence>
<keyword evidence="8 11" id="KW-1133">Transmembrane helix</keyword>
<dbReference type="KEGG" id="ppsc:EHS13_35470"/>
<dbReference type="InterPro" id="IPR050083">
    <property type="entry name" value="HtpX_protease"/>
</dbReference>
<feature type="transmembrane region" description="Helical" evidence="11">
    <location>
        <begin position="142"/>
        <end position="159"/>
    </location>
</feature>
<keyword evidence="6" id="KW-0378">Hydrolase</keyword>
<keyword evidence="10 11" id="KW-0472">Membrane</keyword>
<gene>
    <name evidence="13" type="ORF">EHS13_35470</name>
</gene>
<evidence type="ECO:0000256" key="10">
    <source>
        <dbReference type="ARBA" id="ARBA00023136"/>
    </source>
</evidence>
<name>A0A6B8RVK2_9BACL</name>
<comment type="cofactor">
    <cofactor evidence="1">
        <name>Zn(2+)</name>
        <dbReference type="ChEBI" id="CHEBI:29105"/>
    </cofactor>
</comment>
<dbReference type="PANTHER" id="PTHR43221">
    <property type="entry name" value="PROTEASE HTPX"/>
    <property type="match status" value="1"/>
</dbReference>
<dbReference type="CDD" id="cd07328">
    <property type="entry name" value="M48_Ste24p_like"/>
    <property type="match status" value="1"/>
</dbReference>
<evidence type="ECO:0000313" key="14">
    <source>
        <dbReference type="Proteomes" id="UP000426246"/>
    </source>
</evidence>
<keyword evidence="9" id="KW-0482">Metalloprotease</keyword>
<evidence type="ECO:0000256" key="8">
    <source>
        <dbReference type="ARBA" id="ARBA00022989"/>
    </source>
</evidence>
<dbReference type="GO" id="GO:0004222">
    <property type="term" value="F:metalloendopeptidase activity"/>
    <property type="evidence" value="ECO:0007669"/>
    <property type="project" value="InterPro"/>
</dbReference>
<evidence type="ECO:0000256" key="6">
    <source>
        <dbReference type="ARBA" id="ARBA00022801"/>
    </source>
</evidence>
<keyword evidence="7" id="KW-0862">Zinc</keyword>
<evidence type="ECO:0000256" key="1">
    <source>
        <dbReference type="ARBA" id="ARBA00001947"/>
    </source>
</evidence>
<evidence type="ECO:0000256" key="2">
    <source>
        <dbReference type="ARBA" id="ARBA00022475"/>
    </source>
</evidence>
<evidence type="ECO:0000313" key="13">
    <source>
        <dbReference type="EMBL" id="QGQ99789.1"/>
    </source>
</evidence>
<sequence>MGWSIRSDAFHPDVETLKMSIYFKRRLLEMGIDMEKKKQLSCPQCQEIIIKDHGFVAWCDKCNWNVKPEENKEPKTLFEKIYLKAGKRSSEKMLSLMIQNGELLPKVTFQKIITLCFSALVHILSFGLLLSGIYLIIAMYPFILPMLFGLLLVFIAWATRPIGYKLTAKPLSREQFPVTYQIVDEISSLFNTKKVYGIIINGEFNASFAQVGFKRKKIMHLGLPLISILKKQELVSLISHELAHGINGDLNRSIFIGSAMSTLSRWYQMIKPARLYETLEFTAIIALFMIPVNLFLLLVSKLIYMYLYCICQLDWLDSQRAEYMADNHAVMISGKDAKLAMLDKLHLDSLFDFSIQKTINNPNSNPLLDEFQNQVAQIPSKELERIRRLNLMSNSKLDVTHPPTVNRISYINSLKDNPAKYQLTDELYNHFIVEISSLRSNIEKKIINDYKKNVLGW</sequence>
<feature type="transmembrane region" description="Helical" evidence="11">
    <location>
        <begin position="112"/>
        <end position="136"/>
    </location>
</feature>
<dbReference type="Proteomes" id="UP000426246">
    <property type="component" value="Chromosome"/>
</dbReference>
<proteinExistence type="predicted"/>
<protein>
    <recommendedName>
        <fullName evidence="12">Peptidase M48 domain-containing protein</fullName>
    </recommendedName>
</protein>
<feature type="domain" description="Peptidase M48" evidence="12">
    <location>
        <begin position="201"/>
        <end position="413"/>
    </location>
</feature>
<dbReference type="Pfam" id="PF01435">
    <property type="entry name" value="Peptidase_M48"/>
    <property type="match status" value="1"/>
</dbReference>
<evidence type="ECO:0000256" key="7">
    <source>
        <dbReference type="ARBA" id="ARBA00022833"/>
    </source>
</evidence>
<dbReference type="GO" id="GO:0006508">
    <property type="term" value="P:proteolysis"/>
    <property type="evidence" value="ECO:0007669"/>
    <property type="project" value="UniProtKB-KW"/>
</dbReference>
<dbReference type="AlphaFoldDB" id="A0A6B8RVK2"/>
<keyword evidence="14" id="KW-1185">Reference proteome</keyword>
<evidence type="ECO:0000256" key="4">
    <source>
        <dbReference type="ARBA" id="ARBA00022692"/>
    </source>
</evidence>
<feature type="transmembrane region" description="Helical" evidence="11">
    <location>
        <begin position="281"/>
        <end position="307"/>
    </location>
</feature>
<dbReference type="GO" id="GO:0046872">
    <property type="term" value="F:metal ion binding"/>
    <property type="evidence" value="ECO:0007669"/>
    <property type="project" value="UniProtKB-KW"/>
</dbReference>
<keyword evidence="5" id="KW-0479">Metal-binding</keyword>
<dbReference type="InterPro" id="IPR001915">
    <property type="entry name" value="Peptidase_M48"/>
</dbReference>
<evidence type="ECO:0000256" key="3">
    <source>
        <dbReference type="ARBA" id="ARBA00022670"/>
    </source>
</evidence>
<organism evidence="13 14">
    <name type="scientific">Paenibacillus psychroresistens</name>
    <dbReference type="NCBI Taxonomy" id="1778678"/>
    <lineage>
        <taxon>Bacteria</taxon>
        <taxon>Bacillati</taxon>
        <taxon>Bacillota</taxon>
        <taxon>Bacilli</taxon>
        <taxon>Bacillales</taxon>
        <taxon>Paenibacillaceae</taxon>
        <taxon>Paenibacillus</taxon>
    </lineage>
</organism>
<keyword evidence="4 11" id="KW-0812">Transmembrane</keyword>
<keyword evidence="3" id="KW-0645">Protease</keyword>
<keyword evidence="2" id="KW-1003">Cell membrane</keyword>
<evidence type="ECO:0000256" key="9">
    <source>
        <dbReference type="ARBA" id="ARBA00023049"/>
    </source>
</evidence>
<evidence type="ECO:0000259" key="12">
    <source>
        <dbReference type="Pfam" id="PF01435"/>
    </source>
</evidence>
<evidence type="ECO:0000256" key="5">
    <source>
        <dbReference type="ARBA" id="ARBA00022723"/>
    </source>
</evidence>